<reference evidence="2" key="1">
    <citation type="submission" date="2016-10" db="EMBL/GenBank/DDBJ databases">
        <authorList>
            <person name="Varghese N."/>
            <person name="Submissions S."/>
        </authorList>
    </citation>
    <scope>NUCLEOTIDE SEQUENCE [LARGE SCALE GENOMIC DNA]</scope>
    <source>
        <strain evidence="2">CGMCC 1.11014</strain>
    </source>
</reference>
<dbReference type="EMBL" id="FPBO01000034">
    <property type="protein sequence ID" value="SFV11402.1"/>
    <property type="molecule type" value="Genomic_DNA"/>
</dbReference>
<protein>
    <submittedName>
        <fullName evidence="1">Uncharacterized protein</fullName>
    </submittedName>
</protein>
<dbReference type="Proteomes" id="UP000199391">
    <property type="component" value="Unassembled WGS sequence"/>
</dbReference>
<accession>A0A1I7LNW9</accession>
<organism evidence="1 2">
    <name type="scientific">Pseudoduganella namucuonensis</name>
    <dbReference type="NCBI Taxonomy" id="1035707"/>
    <lineage>
        <taxon>Bacteria</taxon>
        <taxon>Pseudomonadati</taxon>
        <taxon>Pseudomonadota</taxon>
        <taxon>Betaproteobacteria</taxon>
        <taxon>Burkholderiales</taxon>
        <taxon>Oxalobacteraceae</taxon>
        <taxon>Telluria group</taxon>
        <taxon>Pseudoduganella</taxon>
    </lineage>
</organism>
<proteinExistence type="predicted"/>
<name>A0A1I7LNW9_9BURK</name>
<evidence type="ECO:0000313" key="1">
    <source>
        <dbReference type="EMBL" id="SFV11402.1"/>
    </source>
</evidence>
<evidence type="ECO:0000313" key="2">
    <source>
        <dbReference type="Proteomes" id="UP000199391"/>
    </source>
</evidence>
<dbReference type="AlphaFoldDB" id="A0A1I7LNW9"/>
<sequence length="85" mass="10273">MVLVLLPNYRTFLARSNDKCLSAVIRLACLLIDIQDARNEEFDPGILERRHQLFCYLGRQCAFWQHDTIWCPVRLRLRFSYQWKK</sequence>
<keyword evidence="2" id="KW-1185">Reference proteome</keyword>
<gene>
    <name evidence="1" type="ORF">SAMN05216552_10344</name>
</gene>